<keyword evidence="1" id="KW-0812">Transmembrane</keyword>
<dbReference type="Proteomes" id="UP001174209">
    <property type="component" value="Unassembled WGS sequence"/>
</dbReference>
<dbReference type="EMBL" id="JAROCG010000001">
    <property type="protein sequence ID" value="MDN4609562.1"/>
    <property type="molecule type" value="Genomic_DNA"/>
</dbReference>
<keyword evidence="1" id="KW-0472">Membrane</keyword>
<keyword evidence="3" id="KW-1185">Reference proteome</keyword>
<feature type="transmembrane region" description="Helical" evidence="1">
    <location>
        <begin position="200"/>
        <end position="218"/>
    </location>
</feature>
<feature type="transmembrane region" description="Helical" evidence="1">
    <location>
        <begin position="25"/>
        <end position="44"/>
    </location>
</feature>
<feature type="transmembrane region" description="Helical" evidence="1">
    <location>
        <begin position="279"/>
        <end position="296"/>
    </location>
</feature>
<feature type="transmembrane region" description="Helical" evidence="1">
    <location>
        <begin position="173"/>
        <end position="193"/>
    </location>
</feature>
<dbReference type="RefSeq" id="WP_301224247.1">
    <property type="nucleotide sequence ID" value="NZ_JAROCG010000001.1"/>
</dbReference>
<feature type="transmembrane region" description="Helical" evidence="1">
    <location>
        <begin position="108"/>
        <end position="128"/>
    </location>
</feature>
<name>A0ABT8JXH9_9MICC</name>
<evidence type="ECO:0000256" key="1">
    <source>
        <dbReference type="SAM" id="Phobius"/>
    </source>
</evidence>
<evidence type="ECO:0000313" key="3">
    <source>
        <dbReference type="Proteomes" id="UP001174209"/>
    </source>
</evidence>
<keyword evidence="1" id="KW-1133">Transmembrane helix</keyword>
<evidence type="ECO:0000313" key="2">
    <source>
        <dbReference type="EMBL" id="MDN4609562.1"/>
    </source>
</evidence>
<comment type="caution">
    <text evidence="2">The sequence shown here is derived from an EMBL/GenBank/DDBJ whole genome shotgun (WGS) entry which is preliminary data.</text>
</comment>
<sequence length="426" mass="45653">MDRTHHVSPAAPRSARQMLSKVPEITLWFWIIKILCTTVGESFADYINMALGVGLVATAVIFTLVTAVVLTAQMRLRRYRPDAYWLTVVVMSITGTLYTDFLTDQAGVPLWFSSVVFSVVLAVVFTIWFMKESTLSIHSIVSVPREAFYWLAVLITFALGTALGDWTLELTGWGPGLSILLPLVLIGIVTALWRFGANPVLTFWIAYILTRPLGANIGDWLGLPPAEGGLGVGTFITSVLFLAAILATVVYLTVSKADVVERPRAETVHTATPARQRTALGILSAVAVATIALLTYTNSLPHTSALADEGAGPTCTAGSTPLTEAEAQKAAHANFPATSVAEFDAIASETLTFVTQGDQAGAADRATDLETAWDDNEETLLAADCQAWTFIDNQIDPVLSSVRASNPDPATEQETLHSLLATLDGA</sequence>
<reference evidence="2" key="1">
    <citation type="submission" date="2023-06" db="EMBL/GenBank/DDBJ databases">
        <title>MT1 and MT2 Draft Genomes of Novel Species.</title>
        <authorList>
            <person name="Venkateswaran K."/>
        </authorList>
    </citation>
    <scope>NUCLEOTIDE SEQUENCE</scope>
    <source>
        <strain evidence="2">IIF3SC-B10</strain>
    </source>
</reference>
<feature type="transmembrane region" description="Helical" evidence="1">
    <location>
        <begin position="83"/>
        <end position="102"/>
    </location>
</feature>
<feature type="transmembrane region" description="Helical" evidence="1">
    <location>
        <begin position="230"/>
        <end position="254"/>
    </location>
</feature>
<accession>A0ABT8JXH9</accession>
<evidence type="ECO:0008006" key="4">
    <source>
        <dbReference type="Google" id="ProtNLM"/>
    </source>
</evidence>
<gene>
    <name evidence="2" type="ORF">P5G52_01655</name>
</gene>
<feature type="transmembrane region" description="Helical" evidence="1">
    <location>
        <begin position="148"/>
        <end position="167"/>
    </location>
</feature>
<protein>
    <recommendedName>
        <fullName evidence="4">Membrane-anchored protein</fullName>
    </recommendedName>
</protein>
<feature type="transmembrane region" description="Helical" evidence="1">
    <location>
        <begin position="50"/>
        <end position="71"/>
    </location>
</feature>
<dbReference type="Pfam" id="PF03988">
    <property type="entry name" value="DUF347"/>
    <property type="match status" value="4"/>
</dbReference>
<dbReference type="InterPro" id="IPR007136">
    <property type="entry name" value="DUF347"/>
</dbReference>
<proteinExistence type="predicted"/>
<organism evidence="2 3">
    <name type="scientific">Arthrobacter burdickii</name>
    <dbReference type="NCBI Taxonomy" id="3035920"/>
    <lineage>
        <taxon>Bacteria</taxon>
        <taxon>Bacillati</taxon>
        <taxon>Actinomycetota</taxon>
        <taxon>Actinomycetes</taxon>
        <taxon>Micrococcales</taxon>
        <taxon>Micrococcaceae</taxon>
        <taxon>Arthrobacter</taxon>
    </lineage>
</organism>